<evidence type="ECO:0000313" key="2">
    <source>
        <dbReference type="Proteomes" id="UP000438429"/>
    </source>
</evidence>
<organism evidence="1 2">
    <name type="scientific">Scophthalmus maximus</name>
    <name type="common">Turbot</name>
    <name type="synonym">Psetta maxima</name>
    <dbReference type="NCBI Taxonomy" id="52904"/>
    <lineage>
        <taxon>Eukaryota</taxon>
        <taxon>Metazoa</taxon>
        <taxon>Chordata</taxon>
        <taxon>Craniata</taxon>
        <taxon>Vertebrata</taxon>
        <taxon>Euteleostomi</taxon>
        <taxon>Actinopterygii</taxon>
        <taxon>Neopterygii</taxon>
        <taxon>Teleostei</taxon>
        <taxon>Neoteleostei</taxon>
        <taxon>Acanthomorphata</taxon>
        <taxon>Carangaria</taxon>
        <taxon>Pleuronectiformes</taxon>
        <taxon>Pleuronectoidei</taxon>
        <taxon>Scophthalmidae</taxon>
        <taxon>Scophthalmus</taxon>
    </lineage>
</organism>
<comment type="caution">
    <text evidence="1">The sequence shown here is derived from an EMBL/GenBank/DDBJ whole genome shotgun (WGS) entry which is preliminary data.</text>
</comment>
<evidence type="ECO:0000313" key="1">
    <source>
        <dbReference type="EMBL" id="KAF0033737.1"/>
    </source>
</evidence>
<protein>
    <submittedName>
        <fullName evidence="1">Uncharacterized protein</fullName>
    </submittedName>
</protein>
<accession>A0A6A4SKK5</accession>
<dbReference type="Proteomes" id="UP000438429">
    <property type="component" value="Unassembled WGS sequence"/>
</dbReference>
<proteinExistence type="predicted"/>
<name>A0A6A4SKK5_SCOMX</name>
<sequence>MEGRVLTGRVLTGRDVSDRTVAAAASPRPARVTVTSTWRITVITKATTSQNASVCRFPPFPQDSQL</sequence>
<gene>
    <name evidence="1" type="ORF">F2P81_013803</name>
</gene>
<reference evidence="1 2" key="1">
    <citation type="submission" date="2019-06" db="EMBL/GenBank/DDBJ databases">
        <title>Draft genomes of female and male turbot (Scophthalmus maximus).</title>
        <authorList>
            <person name="Xu H."/>
            <person name="Xu X.-W."/>
            <person name="Shao C."/>
            <person name="Chen S."/>
        </authorList>
    </citation>
    <scope>NUCLEOTIDE SEQUENCE [LARGE SCALE GENOMIC DNA]</scope>
    <source>
        <strain evidence="1">Ysfricsl-2016a</strain>
        <tissue evidence="1">Blood</tissue>
    </source>
</reference>
<dbReference type="EMBL" id="VEVO01000012">
    <property type="protein sequence ID" value="KAF0033737.1"/>
    <property type="molecule type" value="Genomic_DNA"/>
</dbReference>
<dbReference type="AlphaFoldDB" id="A0A6A4SKK5"/>